<evidence type="ECO:0000313" key="3">
    <source>
        <dbReference type="Proteomes" id="UP000017842"/>
    </source>
</evidence>
<proteinExistence type="predicted"/>
<evidence type="ECO:0000259" key="1">
    <source>
        <dbReference type="Pfam" id="PF00534"/>
    </source>
</evidence>
<keyword evidence="2" id="KW-0328">Glycosyltransferase</keyword>
<gene>
    <name evidence="2" type="primary">amsK</name>
    <name evidence="2" type="ORF">MGMO_162c00020</name>
</gene>
<keyword evidence="2" id="KW-0808">Transferase</keyword>
<keyword evidence="3" id="KW-1185">Reference proteome</keyword>
<protein>
    <submittedName>
        <fullName evidence="2">Amylovoran biosynthesis glycosyltransferase AmsK</fullName>
        <ecNumber evidence="2">2.4.-.-</ecNumber>
    </submittedName>
</protein>
<sequence length="457" mass="51074">MNAAIKLTKDDAQIGYILKGYPRTSETFITNEIRLLEKMGVGLSIFSVKKLEGQKNHAMVKDITAPVTYLPQADALSETRFSKWLIDNVPKFSNSHAQLFKKKPLAYLKVFLECLIMSIQYRTGFFELPREVFVKEFLQAGFIANAAMESGNIQHFHAHFCHGATTIAMFASRLTGIPFSFTAHAKDIYLKELNPGNLLQKKMRRAEFAVTCTGANEWYLKQLAPKGAIIHKIYHGLDTKLFSNSDQEAADKQEEKLPVLLSVGRLVEKKGFDYLVKACAILKERGRIFQCQIVGGGDSDVTEKLVRLIKDLDVEDTVNLYGAVTQEELRDIFKQATVFALPCLVVDNGDRDGIPNVLVEAMSMRVPVISTDISGIPELIDNNVNGLLVPEKNAQAMADAIERLLMDSALRQQLVEAGRNRVCKDFDSQVTTLDLKDLFVSRLADRSEVLHECCAGH</sequence>
<dbReference type="PANTHER" id="PTHR45947">
    <property type="entry name" value="SULFOQUINOVOSYL TRANSFERASE SQD2"/>
    <property type="match status" value="1"/>
</dbReference>
<comment type="caution">
    <text evidence="2">The sequence shown here is derived from an EMBL/GenBank/DDBJ whole genome shotgun (WGS) entry which is preliminary data.</text>
</comment>
<dbReference type="OrthoDB" id="4611853at2"/>
<dbReference type="EMBL" id="AYLO01000148">
    <property type="protein sequence ID" value="ESS67572.1"/>
    <property type="molecule type" value="Genomic_DNA"/>
</dbReference>
<evidence type="ECO:0000313" key="2">
    <source>
        <dbReference type="EMBL" id="ESS67572.1"/>
    </source>
</evidence>
<dbReference type="InterPro" id="IPR050194">
    <property type="entry name" value="Glycosyltransferase_grp1"/>
</dbReference>
<feature type="domain" description="Glycosyl transferase family 1" evidence="1">
    <location>
        <begin position="252"/>
        <end position="421"/>
    </location>
</feature>
<dbReference type="GO" id="GO:0016757">
    <property type="term" value="F:glycosyltransferase activity"/>
    <property type="evidence" value="ECO:0007669"/>
    <property type="project" value="UniProtKB-KW"/>
</dbReference>
<dbReference type="eggNOG" id="COG0438">
    <property type="taxonomic scope" value="Bacteria"/>
</dbReference>
<dbReference type="Proteomes" id="UP000017842">
    <property type="component" value="Unassembled WGS sequence"/>
</dbReference>
<dbReference type="Pfam" id="PF00534">
    <property type="entry name" value="Glycos_transf_1"/>
    <property type="match status" value="1"/>
</dbReference>
<dbReference type="InterPro" id="IPR001296">
    <property type="entry name" value="Glyco_trans_1"/>
</dbReference>
<dbReference type="AlphaFoldDB" id="V5BN62"/>
<dbReference type="SUPFAM" id="SSF53756">
    <property type="entry name" value="UDP-Glycosyltransferase/glycogen phosphorylase"/>
    <property type="match status" value="1"/>
</dbReference>
<dbReference type="STRING" id="1116472.MGMO_162c00020"/>
<accession>V5BN62</accession>
<dbReference type="Gene3D" id="3.40.50.2000">
    <property type="entry name" value="Glycogen Phosphorylase B"/>
    <property type="match status" value="2"/>
</dbReference>
<dbReference type="RefSeq" id="WP_023496345.1">
    <property type="nucleotide sequence ID" value="NZ_AYLO01000148.1"/>
</dbReference>
<reference evidence="2 3" key="1">
    <citation type="journal article" date="2013" name="Genome Announc.">
        <title>Draft Genome Sequence of the Methanotrophic Gammaproteobacterium Methyloglobulus morosus DSM 22980 Strain KoM1.</title>
        <authorList>
            <person name="Poehlein A."/>
            <person name="Deutzmann J.S."/>
            <person name="Daniel R."/>
            <person name="Simeonova D.D."/>
        </authorList>
    </citation>
    <scope>NUCLEOTIDE SEQUENCE [LARGE SCALE GENOMIC DNA]</scope>
    <source>
        <strain evidence="2 3">KoM1</strain>
    </source>
</reference>
<dbReference type="PATRIC" id="fig|1116472.3.peg.3735"/>
<dbReference type="EC" id="2.4.-.-" evidence="2"/>
<organism evidence="2 3">
    <name type="scientific">Methyloglobulus morosus KoM1</name>
    <dbReference type="NCBI Taxonomy" id="1116472"/>
    <lineage>
        <taxon>Bacteria</taxon>
        <taxon>Pseudomonadati</taxon>
        <taxon>Pseudomonadota</taxon>
        <taxon>Gammaproteobacteria</taxon>
        <taxon>Methylococcales</taxon>
        <taxon>Methylococcaceae</taxon>
        <taxon>Methyloglobulus</taxon>
    </lineage>
</organism>
<dbReference type="PANTHER" id="PTHR45947:SF14">
    <property type="entry name" value="SLL1723 PROTEIN"/>
    <property type="match status" value="1"/>
</dbReference>
<name>V5BN62_9GAMM</name>